<evidence type="ECO:0000313" key="2">
    <source>
        <dbReference type="Proteomes" id="UP001194714"/>
    </source>
</evidence>
<proteinExistence type="predicted"/>
<keyword evidence="2" id="KW-1185">Reference proteome</keyword>
<reference evidence="1 2" key="1">
    <citation type="submission" date="2020-01" db="EMBL/GenBank/DDBJ databases">
        <title>Draft genome sequence of Cand. Neptunochlamydia vexilliferae K9.</title>
        <authorList>
            <person name="Schulz F."/>
            <person name="Koestlbacher S."/>
            <person name="Wascher F."/>
            <person name="Pizzetti I."/>
            <person name="Horn M."/>
        </authorList>
    </citation>
    <scope>NUCLEOTIDE SEQUENCE [LARGE SCALE GENOMIC DNA]</scope>
    <source>
        <strain evidence="1 2">K9</strain>
    </source>
</reference>
<comment type="caution">
    <text evidence="1">The sequence shown here is derived from an EMBL/GenBank/DDBJ whole genome shotgun (WGS) entry which is preliminary data.</text>
</comment>
<sequence length="487" mass="52911">MTVGAPKAFLNYFSSVSNTVSILNTADFGVSKFFECPTLKKIGGMVPHFFTFLSIGGAGSTLYMLASDWAILNTIRKKENNNNADTKGKHFPRQDAWVGPKGWISYRTLRHAAKLFALGVGIHQGLRALSVVSSSPCTLAKRVAPFAGMVAAGLDIAELQKQKNDQAGRLKNSDQKELAAYTINATVNQLEHGLMIAVKIASLAAAFKAWESCEGLCGDAIKFVNKHSVNIYGALFASHLAINLVRNVACREVIKKDKEAKQKEKSNHPFAKYVFNVFPGSRSFVRLAKLVFSGLVEYYDSSFGKALGMSKHFDALFYIPKVVTSLTEEDEKKGVVAAYGKWDSSKKVESLQVVAIPTFEFVANTAGVAKWVLQLAGYKGLARYAGYVKGAMSVSAATGHIVIAVNAINANKDKKLEEVQNQAQPLAARTFAVIANSIAMMETYAGPAIKQQQGQMLPPWFKLALAGAAWTVNERNSLHKAWTAKVA</sequence>
<organism evidence="1 2">
    <name type="scientific">Candidatus Neptunichlamydia vexilliferae</name>
    <dbReference type="NCBI Taxonomy" id="1651774"/>
    <lineage>
        <taxon>Bacteria</taxon>
        <taxon>Pseudomonadati</taxon>
        <taxon>Chlamydiota</taxon>
        <taxon>Chlamydiia</taxon>
        <taxon>Parachlamydiales</taxon>
        <taxon>Simkaniaceae</taxon>
        <taxon>Candidatus Neptunichlamydia</taxon>
    </lineage>
</organism>
<gene>
    <name evidence="1" type="ORF">NEPTK9_000385</name>
</gene>
<evidence type="ECO:0000313" key="1">
    <source>
        <dbReference type="EMBL" id="MBF5058885.1"/>
    </source>
</evidence>
<dbReference type="Proteomes" id="UP001194714">
    <property type="component" value="Unassembled WGS sequence"/>
</dbReference>
<dbReference type="RefSeq" id="WP_194847174.1">
    <property type="nucleotide sequence ID" value="NZ_JAAEJV010000005.1"/>
</dbReference>
<name>A0ABS0AZX3_9BACT</name>
<dbReference type="EMBL" id="JAAEJV010000005">
    <property type="protein sequence ID" value="MBF5058885.1"/>
    <property type="molecule type" value="Genomic_DNA"/>
</dbReference>
<accession>A0ABS0AZX3</accession>
<protein>
    <submittedName>
        <fullName evidence="1">Uncharacterized protein</fullName>
    </submittedName>
</protein>